<gene>
    <name evidence="2" type="ORF">CRG98_049528</name>
</gene>
<sequence length="100" mass="11653">MERPPKDRQLQDLRRAETPSDHRQAFQFPVPHHFSWAQREKGIFPADQFQWQSRDTNRTPSSPDVQNHQQPFNGFYHGCNGEVSSSPDAEAPQQLKSYFA</sequence>
<keyword evidence="3" id="KW-1185">Reference proteome</keyword>
<evidence type="ECO:0000256" key="1">
    <source>
        <dbReference type="SAM" id="MobiDB-lite"/>
    </source>
</evidence>
<evidence type="ECO:0000313" key="3">
    <source>
        <dbReference type="Proteomes" id="UP000233551"/>
    </source>
</evidence>
<protein>
    <submittedName>
        <fullName evidence="2">Uncharacterized protein</fullName>
    </submittedName>
</protein>
<dbReference type="AlphaFoldDB" id="A0A2I0HEG3"/>
<accession>A0A2I0HEG3</accession>
<proteinExistence type="predicted"/>
<feature type="region of interest" description="Disordered" evidence="1">
    <location>
        <begin position="1"/>
        <end position="23"/>
    </location>
</feature>
<name>A0A2I0HEG3_PUNGR</name>
<organism evidence="2 3">
    <name type="scientific">Punica granatum</name>
    <name type="common">Pomegranate</name>
    <dbReference type="NCBI Taxonomy" id="22663"/>
    <lineage>
        <taxon>Eukaryota</taxon>
        <taxon>Viridiplantae</taxon>
        <taxon>Streptophyta</taxon>
        <taxon>Embryophyta</taxon>
        <taxon>Tracheophyta</taxon>
        <taxon>Spermatophyta</taxon>
        <taxon>Magnoliopsida</taxon>
        <taxon>eudicotyledons</taxon>
        <taxon>Gunneridae</taxon>
        <taxon>Pentapetalae</taxon>
        <taxon>rosids</taxon>
        <taxon>malvids</taxon>
        <taxon>Myrtales</taxon>
        <taxon>Lythraceae</taxon>
        <taxon>Punica</taxon>
    </lineage>
</organism>
<feature type="region of interest" description="Disordered" evidence="1">
    <location>
        <begin position="52"/>
        <end position="100"/>
    </location>
</feature>
<reference evidence="2 3" key="1">
    <citation type="submission" date="2017-11" db="EMBL/GenBank/DDBJ databases">
        <title>De-novo sequencing of pomegranate (Punica granatum L.) genome.</title>
        <authorList>
            <person name="Akparov Z."/>
            <person name="Amiraslanov A."/>
            <person name="Hajiyeva S."/>
            <person name="Abbasov M."/>
            <person name="Kaur K."/>
            <person name="Hamwieh A."/>
            <person name="Solovyev V."/>
            <person name="Salamov A."/>
            <person name="Braich B."/>
            <person name="Kosarev P."/>
            <person name="Mahmoud A."/>
            <person name="Hajiyev E."/>
            <person name="Babayeva S."/>
            <person name="Izzatullayeva V."/>
            <person name="Mammadov A."/>
            <person name="Mammadov A."/>
            <person name="Sharifova S."/>
            <person name="Ojaghi J."/>
            <person name="Eynullazada K."/>
            <person name="Bayramov B."/>
            <person name="Abdulazimova A."/>
            <person name="Shahmuradov I."/>
        </authorList>
    </citation>
    <scope>NUCLEOTIDE SEQUENCE [LARGE SCALE GENOMIC DNA]</scope>
    <source>
        <strain evidence="3">cv. AG2017</strain>
        <tissue evidence="2">Leaf</tissue>
    </source>
</reference>
<dbReference type="EMBL" id="PGOL01040684">
    <property type="protein sequence ID" value="PKI11388.1"/>
    <property type="molecule type" value="Genomic_DNA"/>
</dbReference>
<evidence type="ECO:0000313" key="2">
    <source>
        <dbReference type="EMBL" id="PKI11388.1"/>
    </source>
</evidence>
<feature type="compositionally biased region" description="Polar residues" evidence="1">
    <location>
        <begin position="52"/>
        <end position="72"/>
    </location>
</feature>
<dbReference type="Proteomes" id="UP000233551">
    <property type="component" value="Unassembled WGS sequence"/>
</dbReference>
<comment type="caution">
    <text evidence="2">The sequence shown here is derived from an EMBL/GenBank/DDBJ whole genome shotgun (WGS) entry which is preliminary data.</text>
</comment>